<accession>A0ACB8DI72</accession>
<gene>
    <name evidence="1" type="ORF">HPB49_002388</name>
</gene>
<comment type="caution">
    <text evidence="1">The sequence shown here is derived from an EMBL/GenBank/DDBJ whole genome shotgun (WGS) entry which is preliminary data.</text>
</comment>
<evidence type="ECO:0000313" key="1">
    <source>
        <dbReference type="EMBL" id="KAH7970302.1"/>
    </source>
</evidence>
<protein>
    <submittedName>
        <fullName evidence="1">Uncharacterized protein</fullName>
    </submittedName>
</protein>
<keyword evidence="2" id="KW-1185">Reference proteome</keyword>
<proteinExistence type="predicted"/>
<dbReference type="Proteomes" id="UP000821865">
    <property type="component" value="Chromosome 11"/>
</dbReference>
<name>A0ACB8DI72_DERSI</name>
<evidence type="ECO:0000313" key="2">
    <source>
        <dbReference type="Proteomes" id="UP000821865"/>
    </source>
</evidence>
<organism evidence="1 2">
    <name type="scientific">Dermacentor silvarum</name>
    <name type="common">Tick</name>
    <dbReference type="NCBI Taxonomy" id="543639"/>
    <lineage>
        <taxon>Eukaryota</taxon>
        <taxon>Metazoa</taxon>
        <taxon>Ecdysozoa</taxon>
        <taxon>Arthropoda</taxon>
        <taxon>Chelicerata</taxon>
        <taxon>Arachnida</taxon>
        <taxon>Acari</taxon>
        <taxon>Parasitiformes</taxon>
        <taxon>Ixodida</taxon>
        <taxon>Ixodoidea</taxon>
        <taxon>Ixodidae</taxon>
        <taxon>Rhipicephalinae</taxon>
        <taxon>Dermacentor</taxon>
    </lineage>
</organism>
<dbReference type="EMBL" id="CM023480">
    <property type="protein sequence ID" value="KAH7970302.1"/>
    <property type="molecule type" value="Genomic_DNA"/>
</dbReference>
<reference evidence="1" key="1">
    <citation type="submission" date="2020-05" db="EMBL/GenBank/DDBJ databases">
        <title>Large-scale comparative analyses of tick genomes elucidate their genetic diversity and vector capacities.</title>
        <authorList>
            <person name="Jia N."/>
            <person name="Wang J."/>
            <person name="Shi W."/>
            <person name="Du L."/>
            <person name="Sun Y."/>
            <person name="Zhan W."/>
            <person name="Jiang J."/>
            <person name="Wang Q."/>
            <person name="Zhang B."/>
            <person name="Ji P."/>
            <person name="Sakyi L.B."/>
            <person name="Cui X."/>
            <person name="Yuan T."/>
            <person name="Jiang B."/>
            <person name="Yang W."/>
            <person name="Lam T.T.-Y."/>
            <person name="Chang Q."/>
            <person name="Ding S."/>
            <person name="Wang X."/>
            <person name="Zhu J."/>
            <person name="Ruan X."/>
            <person name="Zhao L."/>
            <person name="Wei J."/>
            <person name="Que T."/>
            <person name="Du C."/>
            <person name="Cheng J."/>
            <person name="Dai P."/>
            <person name="Han X."/>
            <person name="Huang E."/>
            <person name="Gao Y."/>
            <person name="Liu J."/>
            <person name="Shao H."/>
            <person name="Ye R."/>
            <person name="Li L."/>
            <person name="Wei W."/>
            <person name="Wang X."/>
            <person name="Wang C."/>
            <person name="Yang T."/>
            <person name="Huo Q."/>
            <person name="Li W."/>
            <person name="Guo W."/>
            <person name="Chen H."/>
            <person name="Zhou L."/>
            <person name="Ni X."/>
            <person name="Tian J."/>
            <person name="Zhou Y."/>
            <person name="Sheng Y."/>
            <person name="Liu T."/>
            <person name="Pan Y."/>
            <person name="Xia L."/>
            <person name="Li J."/>
            <person name="Zhao F."/>
            <person name="Cao W."/>
        </authorList>
    </citation>
    <scope>NUCLEOTIDE SEQUENCE</scope>
    <source>
        <strain evidence="1">Dsil-2018</strain>
    </source>
</reference>
<sequence length="372" mass="41608">MFVPLQPFKGHQWHEYSLVLPVVSVGNAAQLAVDLLLSTLETELVGYIHSTALVPLVGGNPYRVSDQRLATACQVYVCHRSKLLVVQQRTPVSANCRTEYRQFLTEWIKQERFRLVIMLSSCLSQFTNPSDLPRYSVHYYCTPAVGEPVEAQLKALRWTRLEKQDPVTRERNPDGVLLMPGSGITRSLLDKCVSDEIPVVLLLVYCSEGDNTPDAILLADRLDEWLHLCQMPSIAAANRWWRAERTTRTVADADLMELALRQCSANQHLLVSGAWDQVGPHVRHPRATKVNLPDEGARLPRVQPSPVGQLPRWSPRNAESEAGAPTTQQGRVGVSVGLLRHLHGWIHPRLSGGWLHLLHMELVHLTGVMGPA</sequence>